<dbReference type="GO" id="GO:0051537">
    <property type="term" value="F:2 iron, 2 sulfur cluster binding"/>
    <property type="evidence" value="ECO:0007669"/>
    <property type="project" value="UniProtKB-KW"/>
</dbReference>
<keyword evidence="11" id="KW-1185">Reference proteome</keyword>
<dbReference type="InterPro" id="IPR001433">
    <property type="entry name" value="OxRdtase_FAD/NAD-bd"/>
</dbReference>
<dbReference type="InterPro" id="IPR050415">
    <property type="entry name" value="MRET"/>
</dbReference>
<keyword evidence="6" id="KW-0560">Oxidoreductase</keyword>
<comment type="cofactor">
    <cofactor evidence="1">
        <name>FAD</name>
        <dbReference type="ChEBI" id="CHEBI:57692"/>
    </cofactor>
</comment>
<dbReference type="InterPro" id="IPR036010">
    <property type="entry name" value="2Fe-2S_ferredoxin-like_sf"/>
</dbReference>
<feature type="domain" description="FAD-binding FR-type" evidence="9">
    <location>
        <begin position="47"/>
        <end position="155"/>
    </location>
</feature>
<proteinExistence type="predicted"/>
<dbReference type="GO" id="GO:0016491">
    <property type="term" value="F:oxidoreductase activity"/>
    <property type="evidence" value="ECO:0007669"/>
    <property type="project" value="UniProtKB-KW"/>
</dbReference>
<dbReference type="Proteomes" id="UP000186104">
    <property type="component" value="Chromosome"/>
</dbReference>
<keyword evidence="4" id="KW-0479">Metal-binding</keyword>
<dbReference type="InterPro" id="IPR008333">
    <property type="entry name" value="Cbr1-like_FAD-bd_dom"/>
</dbReference>
<dbReference type="Pfam" id="PF00111">
    <property type="entry name" value="Fer2"/>
    <property type="match status" value="1"/>
</dbReference>
<dbReference type="InterPro" id="IPR039261">
    <property type="entry name" value="FNR_nucleotide-bd"/>
</dbReference>
<dbReference type="PANTHER" id="PTHR47354:SF6">
    <property type="entry name" value="NADH OXIDOREDUCTASE HCR"/>
    <property type="match status" value="1"/>
</dbReference>
<evidence type="ECO:0000256" key="7">
    <source>
        <dbReference type="ARBA" id="ARBA00023004"/>
    </source>
</evidence>
<keyword evidence="3" id="KW-0001">2Fe-2S</keyword>
<accession>A0A173LFM0</accession>
<name>A0A173LFM0_9ACTN</name>
<dbReference type="SUPFAM" id="SSF52343">
    <property type="entry name" value="Ferredoxin reductase-like, C-terminal NADP-linked domain"/>
    <property type="match status" value="1"/>
</dbReference>
<reference evidence="10 11" key="1">
    <citation type="submission" date="2016-06" db="EMBL/GenBank/DDBJ databases">
        <title>Complete genome sequence of a saline-alkali tolerant type strain Dietzia timorensis ID05-A0528T.</title>
        <authorList>
            <person name="Wu X."/>
        </authorList>
    </citation>
    <scope>NUCLEOTIDE SEQUENCE [LARGE SCALE GENOMIC DNA]</scope>
    <source>
        <strain evidence="10 11">ID05-A0528</strain>
    </source>
</reference>
<evidence type="ECO:0000259" key="9">
    <source>
        <dbReference type="PROSITE" id="PS51384"/>
    </source>
</evidence>
<dbReference type="Gene3D" id="3.40.50.80">
    <property type="entry name" value="Nucleotide-binding domain of ferredoxin-NADP reductase (FNR) module"/>
    <property type="match status" value="1"/>
</dbReference>
<dbReference type="AlphaFoldDB" id="A0A173LFM0"/>
<evidence type="ECO:0000313" key="11">
    <source>
        <dbReference type="Proteomes" id="UP000186104"/>
    </source>
</evidence>
<sequence length="372" mass="40212">MKLTIFMASTFALINIDSYSYVMTRALRRLATVFTTPLLPEDYASLLDPLRGRELRGRVETVERHDGFTTIGIKPGPGLSPHFHAGQFIGVGLQVQGRFVWRSYSLTSAPGEGSSLLTISIKPVPDGLFSQKLATSAQPGQLIRLTAPSGNFYLPVPLPKKAVFLTAGAGITPVVSMLRWLDSDHSAGDWPDAVHIHSERAAAPSEPYGPELQKLAERAPKYRLEHWDSRERGRLNVDAIRELVPDIDQCAIYACGPSELLDAVSEAWPQTVTEKFFSPLDSAGTSGGEIEFGDTGVQCESNGTTTILEAGEAAGLNMVHGCRMGICRTCVSTVESGVAVDLRDGTNYGEGEHVRTCVSVPSGYLKIRAGQH</sequence>
<dbReference type="PRINTS" id="PR00410">
    <property type="entry name" value="PHEHYDRXLASE"/>
</dbReference>
<evidence type="ECO:0000256" key="2">
    <source>
        <dbReference type="ARBA" id="ARBA00022630"/>
    </source>
</evidence>
<keyword evidence="5" id="KW-0274">FAD</keyword>
<dbReference type="InterPro" id="IPR017938">
    <property type="entry name" value="Riboflavin_synthase-like_b-brl"/>
</dbReference>
<dbReference type="InterPro" id="IPR012675">
    <property type="entry name" value="Beta-grasp_dom_sf"/>
</dbReference>
<dbReference type="InterPro" id="IPR017927">
    <property type="entry name" value="FAD-bd_FR_type"/>
</dbReference>
<evidence type="ECO:0000313" key="10">
    <source>
        <dbReference type="EMBL" id="ANI91015.1"/>
    </source>
</evidence>
<evidence type="ECO:0000256" key="8">
    <source>
        <dbReference type="ARBA" id="ARBA00023014"/>
    </source>
</evidence>
<dbReference type="CDD" id="cd00207">
    <property type="entry name" value="fer2"/>
    <property type="match status" value="1"/>
</dbReference>
<keyword evidence="2" id="KW-0285">Flavoprotein</keyword>
<dbReference type="SUPFAM" id="SSF63380">
    <property type="entry name" value="Riboflavin synthase domain-like"/>
    <property type="match status" value="1"/>
</dbReference>
<dbReference type="InterPro" id="IPR001041">
    <property type="entry name" value="2Fe-2S_ferredoxin-type"/>
</dbReference>
<dbReference type="PROSITE" id="PS51384">
    <property type="entry name" value="FAD_FR"/>
    <property type="match status" value="1"/>
</dbReference>
<evidence type="ECO:0000256" key="4">
    <source>
        <dbReference type="ARBA" id="ARBA00022723"/>
    </source>
</evidence>
<evidence type="ECO:0000256" key="5">
    <source>
        <dbReference type="ARBA" id="ARBA00022827"/>
    </source>
</evidence>
<dbReference type="Pfam" id="PF00175">
    <property type="entry name" value="NAD_binding_1"/>
    <property type="match status" value="1"/>
</dbReference>
<dbReference type="GO" id="GO:0046872">
    <property type="term" value="F:metal ion binding"/>
    <property type="evidence" value="ECO:0007669"/>
    <property type="project" value="UniProtKB-KW"/>
</dbReference>
<keyword evidence="7" id="KW-0408">Iron</keyword>
<dbReference type="PANTHER" id="PTHR47354">
    <property type="entry name" value="NADH OXIDOREDUCTASE HCR"/>
    <property type="match status" value="1"/>
</dbReference>
<dbReference type="Gene3D" id="3.10.20.30">
    <property type="match status" value="1"/>
</dbReference>
<dbReference type="KEGG" id="dtm:BJL86_0204"/>
<dbReference type="EMBL" id="CP015961">
    <property type="protein sequence ID" value="ANI91015.1"/>
    <property type="molecule type" value="Genomic_DNA"/>
</dbReference>
<evidence type="ECO:0000256" key="3">
    <source>
        <dbReference type="ARBA" id="ARBA00022714"/>
    </source>
</evidence>
<dbReference type="SUPFAM" id="SSF54292">
    <property type="entry name" value="2Fe-2S ferredoxin-like"/>
    <property type="match status" value="1"/>
</dbReference>
<evidence type="ECO:0000256" key="1">
    <source>
        <dbReference type="ARBA" id="ARBA00001974"/>
    </source>
</evidence>
<dbReference type="STRING" id="499555.BJL86_0204"/>
<gene>
    <name evidence="10" type="ORF">BJL86_0204</name>
</gene>
<keyword evidence="8" id="KW-0411">Iron-sulfur</keyword>
<organism evidence="10 11">
    <name type="scientific">Dietzia timorensis</name>
    <dbReference type="NCBI Taxonomy" id="499555"/>
    <lineage>
        <taxon>Bacteria</taxon>
        <taxon>Bacillati</taxon>
        <taxon>Actinomycetota</taxon>
        <taxon>Actinomycetes</taxon>
        <taxon>Mycobacteriales</taxon>
        <taxon>Dietziaceae</taxon>
        <taxon>Dietzia</taxon>
    </lineage>
</organism>
<protein>
    <submittedName>
        <fullName evidence="10">Stearoyl-CoA 9-desaturase electron transfer partne r</fullName>
    </submittedName>
</protein>
<dbReference type="Pfam" id="PF00970">
    <property type="entry name" value="FAD_binding_6"/>
    <property type="match status" value="1"/>
</dbReference>
<dbReference type="Gene3D" id="2.40.30.10">
    <property type="entry name" value="Translation factors"/>
    <property type="match status" value="1"/>
</dbReference>
<evidence type="ECO:0000256" key="6">
    <source>
        <dbReference type="ARBA" id="ARBA00023002"/>
    </source>
</evidence>